<dbReference type="InterPro" id="IPR036249">
    <property type="entry name" value="Thioredoxin-like_sf"/>
</dbReference>
<dbReference type="EC" id="1.11.1.24" evidence="2"/>
<sequence>MTTVFMSVNESAPDFELASTGGTIRLSDARGLHPVVLYVMRAFSCPICQGHVRALNKLTPTLPDTQVLILGGGSLLQAQHLASRLHLTVPVLADPTGEVLERYTFAKLLDVWQRSGTVVIDRQGQTRMLQASFNPANGFAARDVVECVRTLDSA</sequence>
<keyword evidence="2" id="KW-0560">Oxidoreductase</keyword>
<evidence type="ECO:0000313" key="3">
    <source>
        <dbReference type="Proteomes" id="UP001589733"/>
    </source>
</evidence>
<dbReference type="InterPro" id="IPR013766">
    <property type="entry name" value="Thioredoxin_domain"/>
</dbReference>
<keyword evidence="3" id="KW-1185">Reference proteome</keyword>
<dbReference type="Pfam" id="PF00578">
    <property type="entry name" value="AhpC-TSA"/>
    <property type="match status" value="1"/>
</dbReference>
<protein>
    <submittedName>
        <fullName evidence="2">Peroxiredoxin family protein</fullName>
        <ecNumber evidence="2">1.11.1.24</ecNumber>
    </submittedName>
</protein>
<dbReference type="EMBL" id="JBHLYR010000033">
    <property type="protein sequence ID" value="MFB9992657.1"/>
    <property type="molecule type" value="Genomic_DNA"/>
</dbReference>
<proteinExistence type="predicted"/>
<organism evidence="2 3">
    <name type="scientific">Deinococcus oregonensis</name>
    <dbReference type="NCBI Taxonomy" id="1805970"/>
    <lineage>
        <taxon>Bacteria</taxon>
        <taxon>Thermotogati</taxon>
        <taxon>Deinococcota</taxon>
        <taxon>Deinococci</taxon>
        <taxon>Deinococcales</taxon>
        <taxon>Deinococcaceae</taxon>
        <taxon>Deinococcus</taxon>
    </lineage>
</organism>
<comment type="caution">
    <text evidence="2">The sequence shown here is derived from an EMBL/GenBank/DDBJ whole genome shotgun (WGS) entry which is preliminary data.</text>
</comment>
<feature type="domain" description="Thioredoxin" evidence="1">
    <location>
        <begin position="6"/>
        <end position="154"/>
    </location>
</feature>
<evidence type="ECO:0000313" key="2">
    <source>
        <dbReference type="EMBL" id="MFB9992657.1"/>
    </source>
</evidence>
<dbReference type="GO" id="GO:0140824">
    <property type="term" value="F:thioredoxin-dependent peroxiredoxin activity"/>
    <property type="evidence" value="ECO:0007669"/>
    <property type="project" value="UniProtKB-EC"/>
</dbReference>
<dbReference type="Proteomes" id="UP001589733">
    <property type="component" value="Unassembled WGS sequence"/>
</dbReference>
<dbReference type="PROSITE" id="PS51352">
    <property type="entry name" value="THIOREDOXIN_2"/>
    <property type="match status" value="1"/>
</dbReference>
<gene>
    <name evidence="2" type="ORF">ACFFLM_11830</name>
</gene>
<keyword evidence="2" id="KW-0575">Peroxidase</keyword>
<dbReference type="SUPFAM" id="SSF52833">
    <property type="entry name" value="Thioredoxin-like"/>
    <property type="match status" value="1"/>
</dbReference>
<name>A0ABV6AYT7_9DEIO</name>
<reference evidence="2 3" key="1">
    <citation type="submission" date="2024-09" db="EMBL/GenBank/DDBJ databases">
        <authorList>
            <person name="Sun Q."/>
            <person name="Mori K."/>
        </authorList>
    </citation>
    <scope>NUCLEOTIDE SEQUENCE [LARGE SCALE GENOMIC DNA]</scope>
    <source>
        <strain evidence="2 3">JCM 13503</strain>
    </source>
</reference>
<accession>A0ABV6AYT7</accession>
<dbReference type="RefSeq" id="WP_380009985.1">
    <property type="nucleotide sequence ID" value="NZ_JBHLYR010000033.1"/>
</dbReference>
<dbReference type="Gene3D" id="3.40.30.10">
    <property type="entry name" value="Glutaredoxin"/>
    <property type="match status" value="1"/>
</dbReference>
<dbReference type="InterPro" id="IPR000866">
    <property type="entry name" value="AhpC/TSA"/>
</dbReference>
<evidence type="ECO:0000259" key="1">
    <source>
        <dbReference type="PROSITE" id="PS51352"/>
    </source>
</evidence>